<dbReference type="PANTHER" id="PTHR38123">
    <property type="entry name" value="CELL WALL SERINE-THREONINE-RICH GALACTOMANNOPROTEIN MP1 (AFU_ORTHOLOGUE AFUA_4G03240)"/>
    <property type="match status" value="1"/>
</dbReference>
<evidence type="ECO:0008006" key="4">
    <source>
        <dbReference type="Google" id="ProtNLM"/>
    </source>
</evidence>
<gene>
    <name evidence="2" type="ORF">IFR04_006119</name>
</gene>
<keyword evidence="1" id="KW-0732">Signal</keyword>
<sequence>MVAIKNILLFIATASALITPLSKRDAATILTDISTIDTNVKSLTSSADAYNGGGITNALKVQQVEQTLEKSITQAGKDANATSQLTSADSTKISNAVQSLIPNIEASISAIENKKVQFTADGVKSVVQQDFKTLKSLTDKLADRLIAIGSADIKTKAQQQKATIDADFDAGIKFYST</sequence>
<comment type="caution">
    <text evidence="2">The sequence shown here is derived from an EMBL/GenBank/DDBJ whole genome shotgun (WGS) entry which is preliminary data.</text>
</comment>
<dbReference type="InterPro" id="IPR021054">
    <property type="entry name" value="Cell_wall_mannoprotein_1"/>
</dbReference>
<dbReference type="OrthoDB" id="3485059at2759"/>
<evidence type="ECO:0000256" key="1">
    <source>
        <dbReference type="SAM" id="SignalP"/>
    </source>
</evidence>
<dbReference type="PANTHER" id="PTHR38123:SF1">
    <property type="entry name" value="HYDROPHOBIC SURFACE BINDING PROTEIN"/>
    <property type="match status" value="1"/>
</dbReference>
<dbReference type="GO" id="GO:0005576">
    <property type="term" value="C:extracellular region"/>
    <property type="evidence" value="ECO:0007669"/>
    <property type="project" value="TreeGrafter"/>
</dbReference>
<feature type="signal peptide" evidence="1">
    <location>
        <begin position="1"/>
        <end position="16"/>
    </location>
</feature>
<dbReference type="Proteomes" id="UP000664132">
    <property type="component" value="Unassembled WGS sequence"/>
</dbReference>
<feature type="chain" id="PRO_5034349155" description="Hydrophobic surface binding protein" evidence="1">
    <location>
        <begin position="17"/>
        <end position="177"/>
    </location>
</feature>
<accession>A0A8H7WAX7</accession>
<dbReference type="AlphaFoldDB" id="A0A8H7WAX7"/>
<reference evidence="2" key="1">
    <citation type="submission" date="2021-02" db="EMBL/GenBank/DDBJ databases">
        <title>Genome sequence Cadophora malorum strain M34.</title>
        <authorList>
            <person name="Stefanovic E."/>
            <person name="Vu D."/>
            <person name="Scully C."/>
            <person name="Dijksterhuis J."/>
            <person name="Roader J."/>
            <person name="Houbraken J."/>
        </authorList>
    </citation>
    <scope>NUCLEOTIDE SEQUENCE</scope>
    <source>
        <strain evidence="2">M34</strain>
    </source>
</reference>
<keyword evidence="3" id="KW-1185">Reference proteome</keyword>
<proteinExistence type="predicted"/>
<dbReference type="Pfam" id="PF12296">
    <property type="entry name" value="HsbA"/>
    <property type="match status" value="1"/>
</dbReference>
<name>A0A8H7WAX7_9HELO</name>
<organism evidence="2 3">
    <name type="scientific">Cadophora malorum</name>
    <dbReference type="NCBI Taxonomy" id="108018"/>
    <lineage>
        <taxon>Eukaryota</taxon>
        <taxon>Fungi</taxon>
        <taxon>Dikarya</taxon>
        <taxon>Ascomycota</taxon>
        <taxon>Pezizomycotina</taxon>
        <taxon>Leotiomycetes</taxon>
        <taxon>Helotiales</taxon>
        <taxon>Ploettnerulaceae</taxon>
        <taxon>Cadophora</taxon>
    </lineage>
</organism>
<evidence type="ECO:0000313" key="2">
    <source>
        <dbReference type="EMBL" id="KAG4420733.1"/>
    </source>
</evidence>
<protein>
    <recommendedName>
        <fullName evidence="4">Hydrophobic surface binding protein</fullName>
    </recommendedName>
</protein>
<dbReference type="Gene3D" id="1.20.1280.140">
    <property type="match status" value="1"/>
</dbReference>
<evidence type="ECO:0000313" key="3">
    <source>
        <dbReference type="Proteomes" id="UP000664132"/>
    </source>
</evidence>
<dbReference type="EMBL" id="JAFJYH010000078">
    <property type="protein sequence ID" value="KAG4420733.1"/>
    <property type="molecule type" value="Genomic_DNA"/>
</dbReference>